<comment type="similarity">
    <text evidence="1">Belongs to the bacterial solute-binding protein ModA family.</text>
</comment>
<accession>A0ABX7IF99</accession>
<keyword evidence="2" id="KW-0479">Metal-binding</keyword>
<feature type="chain" id="PRO_5045855600" evidence="4">
    <location>
        <begin position="23"/>
        <end position="250"/>
    </location>
</feature>
<keyword evidence="3 4" id="KW-0732">Signal</keyword>
<dbReference type="PANTHER" id="PTHR30632">
    <property type="entry name" value="MOLYBDATE-BINDING PERIPLASMIC PROTEIN"/>
    <property type="match status" value="1"/>
</dbReference>
<gene>
    <name evidence="5" type="primary">modA</name>
    <name evidence="5" type="ORF">JTE88_06285</name>
</gene>
<evidence type="ECO:0000256" key="1">
    <source>
        <dbReference type="ARBA" id="ARBA00009175"/>
    </source>
</evidence>
<evidence type="ECO:0000256" key="3">
    <source>
        <dbReference type="ARBA" id="ARBA00022729"/>
    </source>
</evidence>
<feature type="signal peptide" evidence="4">
    <location>
        <begin position="1"/>
        <end position="22"/>
    </location>
</feature>
<evidence type="ECO:0000313" key="6">
    <source>
        <dbReference type="Proteomes" id="UP000602653"/>
    </source>
</evidence>
<reference evidence="5 6" key="1">
    <citation type="submission" date="2021-02" db="EMBL/GenBank/DDBJ databases">
        <title>Complete Genome Sequence of Arcanobacterium phocisimile strain DSM 26142T from a harbour seal.</title>
        <authorList>
            <person name="Borowiak M."/>
            <person name="Alssahen M."/>
            <person name="Malorny B."/>
            <person name="Laemmler C."/>
            <person name="Siebert U."/>
            <person name="Ploetz M."/>
            <person name="Abdulmawjood A."/>
        </authorList>
    </citation>
    <scope>NUCLEOTIDE SEQUENCE [LARGE SCALE GENOMIC DNA]</scope>
    <source>
        <strain evidence="5 6">DSM 26142</strain>
    </source>
</reference>
<evidence type="ECO:0000256" key="4">
    <source>
        <dbReference type="SAM" id="SignalP"/>
    </source>
</evidence>
<name>A0ABX7IF99_9ACTO</name>
<evidence type="ECO:0000256" key="2">
    <source>
        <dbReference type="ARBA" id="ARBA00022723"/>
    </source>
</evidence>
<dbReference type="PIRSF" id="PIRSF004846">
    <property type="entry name" value="ModA"/>
    <property type="match status" value="1"/>
</dbReference>
<keyword evidence="6" id="KW-1185">Reference proteome</keyword>
<sequence>MKKQRWLVSLCVTLVLSGCLGSADLPNDTNKITIFAASSLHQALPEIVSELAPDINVSFNFDGSSSLVDQLSQGAPADLLITADENNMQKALANGLVDNTESFASNTLVLVVPNDNPGNISRFDQQSLQGKRLVICAQQVPCGTATQKLASETNVKLTPVSEEQSVTSVLGKVISGEADAGIVYKTDAIFAQEKVSSIDIENAEQIVNNYMIGVTHGTQHSALAQRFQDLILSADGQRKLAQFGFTVLTK</sequence>
<dbReference type="InterPro" id="IPR050682">
    <property type="entry name" value="ModA/WtpA"/>
</dbReference>
<dbReference type="EMBL" id="CP070228">
    <property type="protein sequence ID" value="QRV01702.1"/>
    <property type="molecule type" value="Genomic_DNA"/>
</dbReference>
<dbReference type="Proteomes" id="UP000602653">
    <property type="component" value="Chromosome"/>
</dbReference>
<dbReference type="SUPFAM" id="SSF53850">
    <property type="entry name" value="Periplasmic binding protein-like II"/>
    <property type="match status" value="1"/>
</dbReference>
<dbReference type="InterPro" id="IPR005950">
    <property type="entry name" value="ModA"/>
</dbReference>
<evidence type="ECO:0000313" key="5">
    <source>
        <dbReference type="EMBL" id="QRV01702.1"/>
    </source>
</evidence>
<organism evidence="5 6">
    <name type="scientific">Arcanobacterium phocisimile</name>
    <dbReference type="NCBI Taxonomy" id="1302235"/>
    <lineage>
        <taxon>Bacteria</taxon>
        <taxon>Bacillati</taxon>
        <taxon>Actinomycetota</taxon>
        <taxon>Actinomycetes</taxon>
        <taxon>Actinomycetales</taxon>
        <taxon>Actinomycetaceae</taxon>
        <taxon>Arcanobacterium</taxon>
    </lineage>
</organism>
<dbReference type="RefSeq" id="WP_204423660.1">
    <property type="nucleotide sequence ID" value="NZ_CP070228.1"/>
</dbReference>
<protein>
    <submittedName>
        <fullName evidence="5">Molybdate ABC transporter substrate-binding protein</fullName>
    </submittedName>
</protein>
<proteinExistence type="inferred from homology"/>
<dbReference type="PROSITE" id="PS51257">
    <property type="entry name" value="PROKAR_LIPOPROTEIN"/>
    <property type="match status" value="1"/>
</dbReference>
<dbReference type="NCBIfam" id="TIGR01256">
    <property type="entry name" value="modA"/>
    <property type="match status" value="1"/>
</dbReference>
<dbReference type="PANTHER" id="PTHR30632:SF0">
    <property type="entry name" value="SULFATE-BINDING PROTEIN"/>
    <property type="match status" value="1"/>
</dbReference>
<dbReference type="Pfam" id="PF13531">
    <property type="entry name" value="SBP_bac_11"/>
    <property type="match status" value="1"/>
</dbReference>
<dbReference type="Gene3D" id="3.40.190.10">
    <property type="entry name" value="Periplasmic binding protein-like II"/>
    <property type="match status" value="2"/>
</dbReference>